<dbReference type="RefSeq" id="WP_066591482.1">
    <property type="nucleotide sequence ID" value="NZ_CAJTBZ010000009.1"/>
</dbReference>
<reference evidence="2" key="1">
    <citation type="submission" date="2017-05" db="EMBL/GenBank/DDBJ databases">
        <title>Improved OligoMM genomes.</title>
        <authorList>
            <person name="Garzetti D."/>
        </authorList>
    </citation>
    <scope>NUCLEOTIDE SEQUENCE [LARGE SCALE GENOMIC DNA]</scope>
    <source>
        <strain evidence="2">YL45</strain>
    </source>
</reference>
<gene>
    <name evidence="1" type="ORF">ADH67_02995</name>
</gene>
<evidence type="ECO:0000313" key="2">
    <source>
        <dbReference type="Proteomes" id="UP000214610"/>
    </source>
</evidence>
<keyword evidence="2" id="KW-1185">Reference proteome</keyword>
<protein>
    <submittedName>
        <fullName evidence="1">Uncharacterized protein</fullName>
    </submittedName>
</protein>
<dbReference type="AlphaFoldDB" id="A0A227KS18"/>
<comment type="caution">
    <text evidence="1">The sequence shown here is derived from an EMBL/GenBank/DDBJ whole genome shotgun (WGS) entry which is preliminary data.</text>
</comment>
<proteinExistence type="predicted"/>
<dbReference type="Proteomes" id="UP000214610">
    <property type="component" value="Unassembled WGS sequence"/>
</dbReference>
<dbReference type="EMBL" id="NHMP01000001">
    <property type="protein sequence ID" value="OXE51276.1"/>
    <property type="molecule type" value="Genomic_DNA"/>
</dbReference>
<dbReference type="GeneID" id="78363482"/>
<organism evidence="1 2">
    <name type="scientific">Turicimonas muris</name>
    <dbReference type="NCBI Taxonomy" id="1796652"/>
    <lineage>
        <taxon>Bacteria</taxon>
        <taxon>Pseudomonadati</taxon>
        <taxon>Pseudomonadota</taxon>
        <taxon>Betaproteobacteria</taxon>
        <taxon>Burkholderiales</taxon>
        <taxon>Sutterellaceae</taxon>
        <taxon>Turicimonas</taxon>
    </lineage>
</organism>
<evidence type="ECO:0000313" key="1">
    <source>
        <dbReference type="EMBL" id="OXE51276.1"/>
    </source>
</evidence>
<sequence>MYSNIKDFLIFKEPEGIIGYREDDLYRFAGPRALIASALVFRLMKEAIKDLSPNEIPCRKDFTVISGHSGPGVKDGFEYLTRAVSERRYLYDPDKARSNAPAAPASAAEGFMYFEIGYRGKAIRYVLADDIFDSEWFSQVRKHQEGSSSVSEHSRYLMYKDSVVSKLRRKEDIFKQKVQISEDP</sequence>
<accession>A0A227KS18</accession>
<name>A0A227KS18_9BURK</name>